<dbReference type="InterPro" id="IPR002320">
    <property type="entry name" value="Thr-tRNA-ligase_IIa"/>
</dbReference>
<dbReference type="FunFam" id="3.30.930.10:FF:000002">
    <property type="entry name" value="Threonine--tRNA ligase"/>
    <property type="match status" value="1"/>
</dbReference>
<dbReference type="Proteomes" id="UP000094936">
    <property type="component" value="Unassembled WGS sequence"/>
</dbReference>
<comment type="similarity">
    <text evidence="1">Belongs to the class-II aminoacyl-tRNA synthetase family.</text>
</comment>
<evidence type="ECO:0000313" key="14">
    <source>
        <dbReference type="EMBL" id="ODA35887.1"/>
    </source>
</evidence>
<evidence type="ECO:0000256" key="8">
    <source>
        <dbReference type="ARBA" id="ARBA00022840"/>
    </source>
</evidence>
<evidence type="ECO:0000256" key="2">
    <source>
        <dbReference type="ARBA" id="ARBA00013163"/>
    </source>
</evidence>
<name>A0A1C3ERL6_9GAMM</name>
<evidence type="ECO:0000256" key="9">
    <source>
        <dbReference type="ARBA" id="ARBA00022917"/>
    </source>
</evidence>
<evidence type="ECO:0000256" key="12">
    <source>
        <dbReference type="NCBIfam" id="TIGR00418"/>
    </source>
</evidence>
<dbReference type="GO" id="GO:0006435">
    <property type="term" value="P:threonyl-tRNA aminoacylation"/>
    <property type="evidence" value="ECO:0007669"/>
    <property type="project" value="UniProtKB-UniRule"/>
</dbReference>
<keyword evidence="10" id="KW-0030">Aminoacyl-tRNA synthetase</keyword>
<dbReference type="CDD" id="cd00771">
    <property type="entry name" value="ThrRS_core"/>
    <property type="match status" value="1"/>
</dbReference>
<dbReference type="Pfam" id="PF03129">
    <property type="entry name" value="HGTP_anticodon"/>
    <property type="match status" value="1"/>
</dbReference>
<keyword evidence="5" id="KW-0479">Metal-binding</keyword>
<keyword evidence="6" id="KW-0547">Nucleotide-binding</keyword>
<dbReference type="GO" id="GO:0005737">
    <property type="term" value="C:cytoplasm"/>
    <property type="evidence" value="ECO:0007669"/>
    <property type="project" value="UniProtKB-UniRule"/>
</dbReference>
<accession>A0A1C3ERL6</accession>
<dbReference type="SUPFAM" id="SSF52954">
    <property type="entry name" value="Class II aaRS ABD-related"/>
    <property type="match status" value="1"/>
</dbReference>
<evidence type="ECO:0000256" key="11">
    <source>
        <dbReference type="ARBA" id="ARBA00049515"/>
    </source>
</evidence>
<reference evidence="14 15" key="1">
    <citation type="submission" date="2016-05" db="EMBL/GenBank/DDBJ databases">
        <title>Genomic Taxonomy of the Vibrionaceae.</title>
        <authorList>
            <person name="Gomez-Gil B."/>
            <person name="Enciso-Ibarra J."/>
        </authorList>
    </citation>
    <scope>NUCLEOTIDE SEQUENCE [LARGE SCALE GENOMIC DNA]</scope>
    <source>
        <strain evidence="14 15">CAIM 1920</strain>
    </source>
</reference>
<dbReference type="NCBIfam" id="TIGR00418">
    <property type="entry name" value="thrS"/>
    <property type="match status" value="1"/>
</dbReference>
<keyword evidence="8" id="KW-0067">ATP-binding</keyword>
<dbReference type="GO" id="GO:0005524">
    <property type="term" value="F:ATP binding"/>
    <property type="evidence" value="ECO:0007669"/>
    <property type="project" value="UniProtKB-KW"/>
</dbReference>
<dbReference type="PANTHER" id="PTHR11451">
    <property type="entry name" value="THREONINE-TRNA LIGASE"/>
    <property type="match status" value="1"/>
</dbReference>
<evidence type="ECO:0000256" key="3">
    <source>
        <dbReference type="ARBA" id="ARBA00022490"/>
    </source>
</evidence>
<keyword evidence="9" id="KW-0648">Protein biosynthesis</keyword>
<protein>
    <recommendedName>
        <fullName evidence="2 12">Threonine--tRNA ligase</fullName>
        <ecNumber evidence="2 12">6.1.1.3</ecNumber>
    </recommendedName>
</protein>
<dbReference type="InterPro" id="IPR004154">
    <property type="entry name" value="Anticodon-bd"/>
</dbReference>
<dbReference type="EMBL" id="LYBM01000002">
    <property type="protein sequence ID" value="ODA35887.1"/>
    <property type="molecule type" value="Genomic_DNA"/>
</dbReference>
<keyword evidence="3" id="KW-0963">Cytoplasm</keyword>
<dbReference type="Pfam" id="PF00587">
    <property type="entry name" value="tRNA-synt_2b"/>
    <property type="match status" value="1"/>
</dbReference>
<organism evidence="14 15">
    <name type="scientific">Veronia pacifica</name>
    <dbReference type="NCBI Taxonomy" id="1080227"/>
    <lineage>
        <taxon>Bacteria</taxon>
        <taxon>Pseudomonadati</taxon>
        <taxon>Pseudomonadota</taxon>
        <taxon>Gammaproteobacteria</taxon>
        <taxon>Vibrionales</taxon>
        <taxon>Vibrionaceae</taxon>
        <taxon>Veronia</taxon>
    </lineage>
</organism>
<dbReference type="InterPro" id="IPR033728">
    <property type="entry name" value="ThrRS_core"/>
</dbReference>
<dbReference type="SUPFAM" id="SSF55681">
    <property type="entry name" value="Class II aaRS and biotin synthetases"/>
    <property type="match status" value="1"/>
</dbReference>
<evidence type="ECO:0000259" key="13">
    <source>
        <dbReference type="PROSITE" id="PS50862"/>
    </source>
</evidence>
<dbReference type="InterPro" id="IPR002314">
    <property type="entry name" value="aa-tRNA-synt_IIb"/>
</dbReference>
<evidence type="ECO:0000256" key="6">
    <source>
        <dbReference type="ARBA" id="ARBA00022741"/>
    </source>
</evidence>
<evidence type="ECO:0000256" key="5">
    <source>
        <dbReference type="ARBA" id="ARBA00022723"/>
    </source>
</evidence>
<dbReference type="InterPro" id="IPR045864">
    <property type="entry name" value="aa-tRNA-synth_II/BPL/LPL"/>
</dbReference>
<dbReference type="STRING" id="1080227.A8L45_02305"/>
<dbReference type="Gene3D" id="3.40.50.800">
    <property type="entry name" value="Anticodon-binding domain"/>
    <property type="match status" value="1"/>
</dbReference>
<comment type="catalytic activity">
    <reaction evidence="11">
        <text>tRNA(Thr) + L-threonine + ATP = L-threonyl-tRNA(Thr) + AMP + diphosphate + H(+)</text>
        <dbReference type="Rhea" id="RHEA:24624"/>
        <dbReference type="Rhea" id="RHEA-COMP:9670"/>
        <dbReference type="Rhea" id="RHEA-COMP:9704"/>
        <dbReference type="ChEBI" id="CHEBI:15378"/>
        <dbReference type="ChEBI" id="CHEBI:30616"/>
        <dbReference type="ChEBI" id="CHEBI:33019"/>
        <dbReference type="ChEBI" id="CHEBI:57926"/>
        <dbReference type="ChEBI" id="CHEBI:78442"/>
        <dbReference type="ChEBI" id="CHEBI:78534"/>
        <dbReference type="ChEBI" id="CHEBI:456215"/>
        <dbReference type="EC" id="6.1.1.3"/>
    </reaction>
</comment>
<gene>
    <name evidence="14" type="ORF">A8L45_02305</name>
</gene>
<evidence type="ECO:0000256" key="1">
    <source>
        <dbReference type="ARBA" id="ARBA00008226"/>
    </source>
</evidence>
<dbReference type="Gene3D" id="3.30.930.10">
    <property type="entry name" value="Bira Bifunctional Protein, Domain 2"/>
    <property type="match status" value="1"/>
</dbReference>
<dbReference type="GO" id="GO:0046872">
    <property type="term" value="F:metal ion binding"/>
    <property type="evidence" value="ECO:0007669"/>
    <property type="project" value="UniProtKB-KW"/>
</dbReference>
<dbReference type="PRINTS" id="PR01047">
    <property type="entry name" value="TRNASYNTHTHR"/>
</dbReference>
<keyword evidence="15" id="KW-1185">Reference proteome</keyword>
<evidence type="ECO:0000256" key="4">
    <source>
        <dbReference type="ARBA" id="ARBA00022598"/>
    </source>
</evidence>
<evidence type="ECO:0000313" key="15">
    <source>
        <dbReference type="Proteomes" id="UP000094936"/>
    </source>
</evidence>
<dbReference type="InterPro" id="IPR006195">
    <property type="entry name" value="aa-tRNA-synth_II"/>
</dbReference>
<sequence length="390" mass="44570">MKNAHRKLGIELSLFDMSPHAAGMVAWYPKGYYIFNRIEDYIRQQQQAFGYQEIKSPVVGKAELWQLSGHFDKYREEMFFLGNDAEAMALKPMNCPFHISVFEQLCPSYKSLPLRLSEFGMCHRNEPSGALNGLLRLRQFHQDDGHIFCREDQIQQELSDFVEMLYRVYQKFGFAASDIRVDISLRGKNRAGSDEIWDRAERILQEGLAMLDIPFDLLPGEAAFYGPKVEFALRDAPGREWQCGTFQLDFVLAERLDVGFINEQGEREHPVILHRAVLGSLERFIAILLEHYQGKLPVWCNPDAISIIPVSSQHEKRANEVAEALSALSLAVSVDTSENSMSYRVRHHFKRKGNLAIIIGDKECESGLLSVRDKKSQRQVSLADLLGELE</sequence>
<evidence type="ECO:0000256" key="10">
    <source>
        <dbReference type="ARBA" id="ARBA00023146"/>
    </source>
</evidence>
<feature type="domain" description="Aminoacyl-transfer RNA synthetases class-II family profile" evidence="13">
    <location>
        <begin position="23"/>
        <end position="297"/>
    </location>
</feature>
<dbReference type="InterPro" id="IPR036621">
    <property type="entry name" value="Anticodon-bd_dom_sf"/>
</dbReference>
<dbReference type="GO" id="GO:0004829">
    <property type="term" value="F:threonine-tRNA ligase activity"/>
    <property type="evidence" value="ECO:0007669"/>
    <property type="project" value="UniProtKB-UniRule"/>
</dbReference>
<dbReference type="AlphaFoldDB" id="A0A1C3ERL6"/>
<dbReference type="PROSITE" id="PS50862">
    <property type="entry name" value="AA_TRNA_LIGASE_II"/>
    <property type="match status" value="1"/>
</dbReference>
<comment type="caution">
    <text evidence="14">The sequence shown here is derived from an EMBL/GenBank/DDBJ whole genome shotgun (WGS) entry which is preliminary data.</text>
</comment>
<dbReference type="EC" id="6.1.1.3" evidence="2 12"/>
<evidence type="ECO:0000256" key="7">
    <source>
        <dbReference type="ARBA" id="ARBA00022833"/>
    </source>
</evidence>
<keyword evidence="7" id="KW-0862">Zinc</keyword>
<keyword evidence="4 14" id="KW-0436">Ligase</keyword>
<dbReference type="PANTHER" id="PTHR11451:SF44">
    <property type="entry name" value="THREONINE--TRNA LIGASE, CHLOROPLASTIC_MITOCHONDRIAL 2"/>
    <property type="match status" value="1"/>
</dbReference>
<proteinExistence type="inferred from homology"/>